<dbReference type="AlphaFoldDB" id="A0A7S0LV42"/>
<sequence>MIGHRIYSTSPAGSFCEYHTQPFEHAASTGQGIQGNSWMPQQNHFSSFSGEGNLKMKGGGSFAPQEGQPSPAKRHGRAILTERDAQDIFMYKPASSAKERYNAGVLARFYGVSIKTVRDIWVGRTWYRSTFHLDPSKPILSARLDKKPGRPRGAKDSKPRTRTLYKVDSTPTSDETTLPLHVAVACHRPTFYTCLASAAQPPTDAIASTIEGAQELRGAEPYCSITRHEYAPHFSCSESTPPQSPDGSDDAPCAASWLSCSSSDFADPFHDDWAFWPKEEPAALVVSL</sequence>
<protein>
    <submittedName>
        <fullName evidence="2">Uncharacterized protein</fullName>
    </submittedName>
</protein>
<organism evidence="2">
    <name type="scientific">Cryptomonas curvata</name>
    <dbReference type="NCBI Taxonomy" id="233186"/>
    <lineage>
        <taxon>Eukaryota</taxon>
        <taxon>Cryptophyceae</taxon>
        <taxon>Cryptomonadales</taxon>
        <taxon>Cryptomonadaceae</taxon>
        <taxon>Cryptomonas</taxon>
    </lineage>
</organism>
<gene>
    <name evidence="2" type="ORF">CCUR1050_LOCUS288</name>
</gene>
<proteinExistence type="predicted"/>
<name>A0A7S0LV42_9CRYP</name>
<evidence type="ECO:0000313" key="2">
    <source>
        <dbReference type="EMBL" id="CAD8622614.1"/>
    </source>
</evidence>
<dbReference type="EMBL" id="HBEZ01000581">
    <property type="protein sequence ID" value="CAD8622614.1"/>
    <property type="molecule type" value="Transcribed_RNA"/>
</dbReference>
<reference evidence="2" key="1">
    <citation type="submission" date="2021-01" db="EMBL/GenBank/DDBJ databases">
        <authorList>
            <person name="Corre E."/>
            <person name="Pelletier E."/>
            <person name="Niang G."/>
            <person name="Scheremetjew M."/>
            <person name="Finn R."/>
            <person name="Kale V."/>
            <person name="Holt S."/>
            <person name="Cochrane G."/>
            <person name="Meng A."/>
            <person name="Brown T."/>
            <person name="Cohen L."/>
        </authorList>
    </citation>
    <scope>NUCLEOTIDE SEQUENCE</scope>
    <source>
        <strain evidence="2">CCAP979/52</strain>
    </source>
</reference>
<evidence type="ECO:0000256" key="1">
    <source>
        <dbReference type="SAM" id="MobiDB-lite"/>
    </source>
</evidence>
<feature type="compositionally biased region" description="Basic and acidic residues" evidence="1">
    <location>
        <begin position="143"/>
        <end position="159"/>
    </location>
</feature>
<feature type="region of interest" description="Disordered" evidence="1">
    <location>
        <begin position="141"/>
        <end position="161"/>
    </location>
</feature>
<accession>A0A7S0LV42</accession>